<accession>Q2S8T0</accession>
<dbReference type="OrthoDB" id="7593450at2"/>
<protein>
    <submittedName>
        <fullName evidence="1">Uncharacterized protein conserved in bacteria</fullName>
    </submittedName>
</protein>
<keyword evidence="2" id="KW-1185">Reference proteome</keyword>
<dbReference type="KEGG" id="hch:HCH_06297"/>
<sequence>MTSLNAPTTHSAQTIADVIAFWSDAGPQRWFAKDPAFDDIFRDRFLKLHMRAAKRELDHWAQSPDGALALLILLDQFPRNAFRGSAHMYATDALALLFAKTALTQGFDKQIDPALRLFFYLPFAHSEHEEDQHLSVRLNAQLGADYTAHARSHRNIIQRFGRFPHRNAMLGRVTTQTEQFFLDAGGFAG</sequence>
<dbReference type="STRING" id="349521.HCH_06297"/>
<dbReference type="AlphaFoldDB" id="Q2S8T0"/>
<dbReference type="Gene3D" id="1.25.40.10">
    <property type="entry name" value="Tetratricopeptide repeat domain"/>
    <property type="match status" value="1"/>
</dbReference>
<dbReference type="SUPFAM" id="SSF48452">
    <property type="entry name" value="TPR-like"/>
    <property type="match status" value="1"/>
</dbReference>
<reference evidence="1 2" key="1">
    <citation type="journal article" date="2005" name="Nucleic Acids Res.">
        <title>Genomic blueprint of Hahella chejuensis, a marine microbe producing an algicidal agent.</title>
        <authorList>
            <person name="Jeong H."/>
            <person name="Yim J.H."/>
            <person name="Lee C."/>
            <person name="Choi S.-H."/>
            <person name="Park Y.K."/>
            <person name="Yoon S.H."/>
            <person name="Hur C.-G."/>
            <person name="Kang H.-Y."/>
            <person name="Kim D."/>
            <person name="Lee H.H."/>
            <person name="Park K.H."/>
            <person name="Park S.-H."/>
            <person name="Park H.-S."/>
            <person name="Lee H.K."/>
            <person name="Oh T.K."/>
            <person name="Kim J.F."/>
        </authorList>
    </citation>
    <scope>NUCLEOTIDE SEQUENCE [LARGE SCALE GENOMIC DNA]</scope>
    <source>
        <strain evidence="1 2">KCTC 2396</strain>
    </source>
</reference>
<dbReference type="InterPro" id="IPR011990">
    <property type="entry name" value="TPR-like_helical_dom_sf"/>
</dbReference>
<dbReference type="RefSeq" id="WP_011400000.1">
    <property type="nucleotide sequence ID" value="NC_007645.1"/>
</dbReference>
<dbReference type="Proteomes" id="UP000000238">
    <property type="component" value="Chromosome"/>
</dbReference>
<dbReference type="Gene3D" id="1.20.58.320">
    <property type="entry name" value="TPR-like"/>
    <property type="match status" value="1"/>
</dbReference>
<gene>
    <name evidence="1" type="ordered locus">HCH_06297</name>
</gene>
<organism evidence="1 2">
    <name type="scientific">Hahella chejuensis (strain KCTC 2396)</name>
    <dbReference type="NCBI Taxonomy" id="349521"/>
    <lineage>
        <taxon>Bacteria</taxon>
        <taxon>Pseudomonadati</taxon>
        <taxon>Pseudomonadota</taxon>
        <taxon>Gammaproteobacteria</taxon>
        <taxon>Oceanospirillales</taxon>
        <taxon>Hahellaceae</taxon>
        <taxon>Hahella</taxon>
    </lineage>
</organism>
<dbReference type="InterPro" id="IPR010323">
    <property type="entry name" value="DUF924"/>
</dbReference>
<dbReference type="eggNOG" id="COG3803">
    <property type="taxonomic scope" value="Bacteria"/>
</dbReference>
<dbReference type="HOGENOM" id="CLU_065010_2_0_6"/>
<dbReference type="EMBL" id="CP000155">
    <property type="protein sequence ID" value="ABC32944.1"/>
    <property type="molecule type" value="Genomic_DNA"/>
</dbReference>
<evidence type="ECO:0000313" key="2">
    <source>
        <dbReference type="Proteomes" id="UP000000238"/>
    </source>
</evidence>
<proteinExistence type="predicted"/>
<evidence type="ECO:0000313" key="1">
    <source>
        <dbReference type="EMBL" id="ABC32944.1"/>
    </source>
</evidence>
<dbReference type="Pfam" id="PF06041">
    <property type="entry name" value="DUF924"/>
    <property type="match status" value="1"/>
</dbReference>
<name>Q2S8T0_HAHCH</name>